<feature type="non-terminal residue" evidence="1">
    <location>
        <position position="1"/>
    </location>
</feature>
<comment type="caution">
    <text evidence="1">The sequence shown here is derived from an EMBL/GenBank/DDBJ whole genome shotgun (WGS) entry which is preliminary data.</text>
</comment>
<sequence length="64" mass="7216">DNLPIASEAEVLTLIAKWIGSRQRKQEEVTRLLRSFRKGDSVRVRVADMAALMGALGWDIFSDK</sequence>
<accession>A0A812SZJ4</accession>
<dbReference type="Proteomes" id="UP000601435">
    <property type="component" value="Unassembled WGS sequence"/>
</dbReference>
<reference evidence="1" key="1">
    <citation type="submission" date="2021-02" db="EMBL/GenBank/DDBJ databases">
        <authorList>
            <person name="Dougan E. K."/>
            <person name="Rhodes N."/>
            <person name="Thang M."/>
            <person name="Chan C."/>
        </authorList>
    </citation>
    <scope>NUCLEOTIDE SEQUENCE</scope>
</reference>
<keyword evidence="2" id="KW-1185">Reference proteome</keyword>
<evidence type="ECO:0000313" key="2">
    <source>
        <dbReference type="Proteomes" id="UP000601435"/>
    </source>
</evidence>
<evidence type="ECO:0000313" key="1">
    <source>
        <dbReference type="EMBL" id="CAE7503874.1"/>
    </source>
</evidence>
<gene>
    <name evidence="1" type="ORF">SNEC2469_LOCUS14362</name>
</gene>
<dbReference type="AlphaFoldDB" id="A0A812SZJ4"/>
<protein>
    <submittedName>
        <fullName evidence="1">Uncharacterized protein</fullName>
    </submittedName>
</protein>
<proteinExistence type="predicted"/>
<organism evidence="1 2">
    <name type="scientific">Symbiodinium necroappetens</name>
    <dbReference type="NCBI Taxonomy" id="1628268"/>
    <lineage>
        <taxon>Eukaryota</taxon>
        <taxon>Sar</taxon>
        <taxon>Alveolata</taxon>
        <taxon>Dinophyceae</taxon>
        <taxon>Suessiales</taxon>
        <taxon>Symbiodiniaceae</taxon>
        <taxon>Symbiodinium</taxon>
    </lineage>
</organism>
<feature type="non-terminal residue" evidence="1">
    <location>
        <position position="64"/>
    </location>
</feature>
<dbReference type="EMBL" id="CAJNJA010023009">
    <property type="protein sequence ID" value="CAE7503874.1"/>
    <property type="molecule type" value="Genomic_DNA"/>
</dbReference>
<name>A0A812SZJ4_9DINO</name>
<dbReference type="OrthoDB" id="435187at2759"/>